<keyword evidence="1" id="KW-0472">Membrane</keyword>
<keyword evidence="3" id="KW-1185">Reference proteome</keyword>
<accession>A0A5C6DPG5</accession>
<dbReference type="EMBL" id="SJPY01000007">
    <property type="protein sequence ID" value="TWU37777.1"/>
    <property type="molecule type" value="Genomic_DNA"/>
</dbReference>
<feature type="transmembrane region" description="Helical" evidence="1">
    <location>
        <begin position="12"/>
        <end position="31"/>
    </location>
</feature>
<dbReference type="AlphaFoldDB" id="A0A5C6DPG5"/>
<sequence>MPENTDFLSWRRLATVAMILLGLGLVFYFGNRTVESYRQVRFIQEQGFDSGDADLDAIRPWMTIHFVAAAYAVPKEYIYAELGIDPDRNRRDIDLRRLNDDLKLGHSSPRSELPLIKRLRNIILDYRADPVATGLSELRDWMTLEYVANSTGIPASTIVDDLGLDDRARELSAPNGSDRKIEVNVHRPLFDLARDLHYPGGPGGLGEAIERVIAERSVEPQ</sequence>
<organism evidence="2 3">
    <name type="scientific">Novipirellula aureliae</name>
    <dbReference type="NCBI Taxonomy" id="2527966"/>
    <lineage>
        <taxon>Bacteria</taxon>
        <taxon>Pseudomonadati</taxon>
        <taxon>Planctomycetota</taxon>
        <taxon>Planctomycetia</taxon>
        <taxon>Pirellulales</taxon>
        <taxon>Pirellulaceae</taxon>
        <taxon>Novipirellula</taxon>
    </lineage>
</organism>
<name>A0A5C6DPG5_9BACT</name>
<dbReference type="Proteomes" id="UP000315471">
    <property type="component" value="Unassembled WGS sequence"/>
</dbReference>
<reference evidence="2 3" key="1">
    <citation type="submission" date="2019-02" db="EMBL/GenBank/DDBJ databases">
        <title>Deep-cultivation of Planctomycetes and their phenomic and genomic characterization uncovers novel biology.</title>
        <authorList>
            <person name="Wiegand S."/>
            <person name="Jogler M."/>
            <person name="Boedeker C."/>
            <person name="Pinto D."/>
            <person name="Vollmers J."/>
            <person name="Rivas-Marin E."/>
            <person name="Kohn T."/>
            <person name="Peeters S.H."/>
            <person name="Heuer A."/>
            <person name="Rast P."/>
            <person name="Oberbeckmann S."/>
            <person name="Bunk B."/>
            <person name="Jeske O."/>
            <person name="Meyerdierks A."/>
            <person name="Storesund J.E."/>
            <person name="Kallscheuer N."/>
            <person name="Luecker S."/>
            <person name="Lage O.M."/>
            <person name="Pohl T."/>
            <person name="Merkel B.J."/>
            <person name="Hornburger P."/>
            <person name="Mueller R.-W."/>
            <person name="Bruemmer F."/>
            <person name="Labrenz M."/>
            <person name="Spormann A.M."/>
            <person name="Op Den Camp H."/>
            <person name="Overmann J."/>
            <person name="Amann R."/>
            <person name="Jetten M.S.M."/>
            <person name="Mascher T."/>
            <person name="Medema M.H."/>
            <person name="Devos D.P."/>
            <person name="Kaster A.-K."/>
            <person name="Ovreas L."/>
            <person name="Rohde M."/>
            <person name="Galperin M.Y."/>
            <person name="Jogler C."/>
        </authorList>
    </citation>
    <scope>NUCLEOTIDE SEQUENCE [LARGE SCALE GENOMIC DNA]</scope>
    <source>
        <strain evidence="2 3">Q31b</strain>
    </source>
</reference>
<proteinExistence type="predicted"/>
<evidence type="ECO:0000256" key="1">
    <source>
        <dbReference type="SAM" id="Phobius"/>
    </source>
</evidence>
<keyword evidence="1" id="KW-1133">Transmembrane helix</keyword>
<keyword evidence="1" id="KW-0812">Transmembrane</keyword>
<evidence type="ECO:0000313" key="2">
    <source>
        <dbReference type="EMBL" id="TWU37777.1"/>
    </source>
</evidence>
<dbReference type="RefSeq" id="WP_146601723.1">
    <property type="nucleotide sequence ID" value="NZ_SJPY01000007.1"/>
</dbReference>
<evidence type="ECO:0000313" key="3">
    <source>
        <dbReference type="Proteomes" id="UP000315471"/>
    </source>
</evidence>
<comment type="caution">
    <text evidence="2">The sequence shown here is derived from an EMBL/GenBank/DDBJ whole genome shotgun (WGS) entry which is preliminary data.</text>
</comment>
<protein>
    <submittedName>
        <fullName evidence="2">Uncharacterized protein</fullName>
    </submittedName>
</protein>
<dbReference type="OrthoDB" id="268244at2"/>
<gene>
    <name evidence="2" type="ORF">Q31b_45660</name>
</gene>